<gene>
    <name evidence="1" type="ORF">FA95DRAFT_1614001</name>
</gene>
<dbReference type="EMBL" id="MU276794">
    <property type="protein sequence ID" value="KAI0037665.1"/>
    <property type="molecule type" value="Genomic_DNA"/>
</dbReference>
<reference evidence="1" key="2">
    <citation type="journal article" date="2022" name="New Phytol.">
        <title>Evolutionary transition to the ectomycorrhizal habit in the genomes of a hyperdiverse lineage of mushroom-forming fungi.</title>
        <authorList>
            <person name="Looney B."/>
            <person name="Miyauchi S."/>
            <person name="Morin E."/>
            <person name="Drula E."/>
            <person name="Courty P.E."/>
            <person name="Kohler A."/>
            <person name="Kuo A."/>
            <person name="LaButti K."/>
            <person name="Pangilinan J."/>
            <person name="Lipzen A."/>
            <person name="Riley R."/>
            <person name="Andreopoulos W."/>
            <person name="He G."/>
            <person name="Johnson J."/>
            <person name="Nolan M."/>
            <person name="Tritt A."/>
            <person name="Barry K.W."/>
            <person name="Grigoriev I.V."/>
            <person name="Nagy L.G."/>
            <person name="Hibbett D."/>
            <person name="Henrissat B."/>
            <person name="Matheny P.B."/>
            <person name="Labbe J."/>
            <person name="Martin F.M."/>
        </authorList>
    </citation>
    <scope>NUCLEOTIDE SEQUENCE</scope>
    <source>
        <strain evidence="1">FP105234-sp</strain>
    </source>
</reference>
<protein>
    <submittedName>
        <fullName evidence="1">Uncharacterized protein</fullName>
    </submittedName>
</protein>
<evidence type="ECO:0000313" key="2">
    <source>
        <dbReference type="Proteomes" id="UP000814033"/>
    </source>
</evidence>
<accession>A0ACB8R1Q0</accession>
<comment type="caution">
    <text evidence="1">The sequence shown here is derived from an EMBL/GenBank/DDBJ whole genome shotgun (WGS) entry which is preliminary data.</text>
</comment>
<organism evidence="1 2">
    <name type="scientific">Auriscalpium vulgare</name>
    <dbReference type="NCBI Taxonomy" id="40419"/>
    <lineage>
        <taxon>Eukaryota</taxon>
        <taxon>Fungi</taxon>
        <taxon>Dikarya</taxon>
        <taxon>Basidiomycota</taxon>
        <taxon>Agaricomycotina</taxon>
        <taxon>Agaricomycetes</taxon>
        <taxon>Russulales</taxon>
        <taxon>Auriscalpiaceae</taxon>
        <taxon>Auriscalpium</taxon>
    </lineage>
</organism>
<reference evidence="1" key="1">
    <citation type="submission" date="2021-02" db="EMBL/GenBank/DDBJ databases">
        <authorList>
            <consortium name="DOE Joint Genome Institute"/>
            <person name="Ahrendt S."/>
            <person name="Looney B.P."/>
            <person name="Miyauchi S."/>
            <person name="Morin E."/>
            <person name="Drula E."/>
            <person name="Courty P.E."/>
            <person name="Chicoki N."/>
            <person name="Fauchery L."/>
            <person name="Kohler A."/>
            <person name="Kuo A."/>
            <person name="Labutti K."/>
            <person name="Pangilinan J."/>
            <person name="Lipzen A."/>
            <person name="Riley R."/>
            <person name="Andreopoulos W."/>
            <person name="He G."/>
            <person name="Johnson J."/>
            <person name="Barry K.W."/>
            <person name="Grigoriev I.V."/>
            <person name="Nagy L."/>
            <person name="Hibbett D."/>
            <person name="Henrissat B."/>
            <person name="Matheny P.B."/>
            <person name="Labbe J."/>
            <person name="Martin F."/>
        </authorList>
    </citation>
    <scope>NUCLEOTIDE SEQUENCE</scope>
    <source>
        <strain evidence="1">FP105234-sp</strain>
    </source>
</reference>
<name>A0ACB8R1Q0_9AGAM</name>
<sequence length="463" mass="50212">MVKTRPKLTKAQKEARAKKSLSLSRAITKAQSSQLETAKQIAKEHGRTFKWVLGRLLMGGRQLRQRRTTSAWTTHLAQSLRDINSGRPVGQKLKISSLSTEQMEGIKDEYKALDEEELQELREEGSKSKKEKETAARQTELSRQKDFNSTFSSLVGEVVAVQERTDCQVLLIAVRGDSVHQAQPVVYGSAKAKSWVLHALNSSISDAAIKFEAWSVGDFGNESLQFGKVKGRQEIAFCRDRIATGLDSILHELRKIPTNVKGKMQYKNYEEAIVLRFEVELRGWPIAGTIVDPGVLKRKELSAVAVALKNGNCRWEKLSAEEARVRLAEHEERIALQAAGVAQGSDKSTTTSSSTAPSTSPTSPAPSYTSPTAVAPSPLSTPADALDLVFTDAEFAAMEALANAFPDFPAVGDHGLEAPGATALLSASLPDAPLQWAAVQTPGASSSSLIQESSANSTTLTWV</sequence>
<proteinExistence type="predicted"/>
<dbReference type="Proteomes" id="UP000814033">
    <property type="component" value="Unassembled WGS sequence"/>
</dbReference>
<keyword evidence="2" id="KW-1185">Reference proteome</keyword>
<evidence type="ECO:0000313" key="1">
    <source>
        <dbReference type="EMBL" id="KAI0037665.1"/>
    </source>
</evidence>